<dbReference type="AlphaFoldDB" id="A0A8J7PH50"/>
<accession>A0A8J7PH50</accession>
<feature type="compositionally biased region" description="Polar residues" evidence="6">
    <location>
        <begin position="83"/>
        <end position="93"/>
    </location>
</feature>
<dbReference type="PROSITE" id="PS50011">
    <property type="entry name" value="PROTEIN_KINASE_DOM"/>
    <property type="match status" value="1"/>
</dbReference>
<evidence type="ECO:0000256" key="5">
    <source>
        <dbReference type="ARBA" id="ARBA00022840"/>
    </source>
</evidence>
<evidence type="ECO:0000256" key="6">
    <source>
        <dbReference type="SAM" id="MobiDB-lite"/>
    </source>
</evidence>
<dbReference type="CDD" id="cd14014">
    <property type="entry name" value="STKc_PknB_like"/>
    <property type="match status" value="1"/>
</dbReference>
<dbReference type="InterPro" id="IPR008271">
    <property type="entry name" value="Ser/Thr_kinase_AS"/>
</dbReference>
<dbReference type="Gene3D" id="3.30.200.20">
    <property type="entry name" value="Phosphorylase Kinase, domain 1"/>
    <property type="match status" value="1"/>
</dbReference>
<proteinExistence type="predicted"/>
<dbReference type="SMART" id="SM00220">
    <property type="entry name" value="S_TKc"/>
    <property type="match status" value="1"/>
</dbReference>
<organism evidence="8 9">
    <name type="scientific">Candidatus Obscuribacter phosphatis</name>
    <dbReference type="NCBI Taxonomy" id="1906157"/>
    <lineage>
        <taxon>Bacteria</taxon>
        <taxon>Bacillati</taxon>
        <taxon>Candidatus Melainabacteria</taxon>
        <taxon>Candidatus Obscuribacterales</taxon>
        <taxon>Candidatus Obscuribacteraceae</taxon>
        <taxon>Candidatus Obscuribacter</taxon>
    </lineage>
</organism>
<evidence type="ECO:0000256" key="4">
    <source>
        <dbReference type="ARBA" id="ARBA00022777"/>
    </source>
</evidence>
<evidence type="ECO:0000256" key="2">
    <source>
        <dbReference type="ARBA" id="ARBA00022679"/>
    </source>
</evidence>
<dbReference type="SUPFAM" id="SSF56112">
    <property type="entry name" value="Protein kinase-like (PK-like)"/>
    <property type="match status" value="1"/>
</dbReference>
<keyword evidence="5" id="KW-0067">ATP-binding</keyword>
<evidence type="ECO:0000313" key="8">
    <source>
        <dbReference type="EMBL" id="MBN8661553.1"/>
    </source>
</evidence>
<keyword evidence="8" id="KW-0723">Serine/threonine-protein kinase</keyword>
<feature type="compositionally biased region" description="Polar residues" evidence="6">
    <location>
        <begin position="427"/>
        <end position="437"/>
    </location>
</feature>
<feature type="region of interest" description="Disordered" evidence="6">
    <location>
        <begin position="415"/>
        <end position="452"/>
    </location>
</feature>
<dbReference type="PROSITE" id="PS00108">
    <property type="entry name" value="PROTEIN_KINASE_ST"/>
    <property type="match status" value="1"/>
</dbReference>
<comment type="caution">
    <text evidence="8">The sequence shown here is derived from an EMBL/GenBank/DDBJ whole genome shotgun (WGS) entry which is preliminary data.</text>
</comment>
<evidence type="ECO:0000259" key="7">
    <source>
        <dbReference type="PROSITE" id="PS50011"/>
    </source>
</evidence>
<keyword evidence="4 8" id="KW-0418">Kinase</keyword>
<dbReference type="GO" id="GO:0005524">
    <property type="term" value="F:ATP binding"/>
    <property type="evidence" value="ECO:0007669"/>
    <property type="project" value="UniProtKB-KW"/>
</dbReference>
<feature type="domain" description="Protein kinase" evidence="7">
    <location>
        <begin position="136"/>
        <end position="405"/>
    </location>
</feature>
<dbReference type="Gene3D" id="1.10.510.10">
    <property type="entry name" value="Transferase(Phosphotransferase) domain 1"/>
    <property type="match status" value="1"/>
</dbReference>
<name>A0A8J7PH50_9BACT</name>
<dbReference type="PANTHER" id="PTHR43671:SF13">
    <property type="entry name" value="SERINE_THREONINE-PROTEIN KINASE NEK2"/>
    <property type="match status" value="1"/>
</dbReference>
<dbReference type="EC" id="2.7.11.1" evidence="1"/>
<reference evidence="8" key="1">
    <citation type="submission" date="2021-02" db="EMBL/GenBank/DDBJ databases">
        <title>Genome-Resolved Metagenomics of a Microbial Community Performing Photosynthetic Biological Nutrient Removal.</title>
        <authorList>
            <person name="Mcdaniel E.A."/>
        </authorList>
    </citation>
    <scope>NUCLEOTIDE SEQUENCE</scope>
    <source>
        <strain evidence="8">UWPOB_OBS1</strain>
    </source>
</reference>
<dbReference type="EMBL" id="JAFLCK010000021">
    <property type="protein sequence ID" value="MBN8661553.1"/>
    <property type="molecule type" value="Genomic_DNA"/>
</dbReference>
<dbReference type="InterPro" id="IPR000719">
    <property type="entry name" value="Prot_kinase_dom"/>
</dbReference>
<dbReference type="Pfam" id="PF00069">
    <property type="entry name" value="Pkinase"/>
    <property type="match status" value="1"/>
</dbReference>
<feature type="region of interest" description="Disordered" evidence="6">
    <location>
        <begin position="73"/>
        <end position="120"/>
    </location>
</feature>
<gene>
    <name evidence="8" type="ORF">J0M35_14405</name>
</gene>
<protein>
    <recommendedName>
        <fullName evidence="1">non-specific serine/threonine protein kinase</fullName>
        <ecNumber evidence="1">2.7.11.1</ecNumber>
    </recommendedName>
</protein>
<dbReference type="InterPro" id="IPR011009">
    <property type="entry name" value="Kinase-like_dom_sf"/>
</dbReference>
<keyword evidence="3" id="KW-0547">Nucleotide-binding</keyword>
<evidence type="ECO:0000256" key="3">
    <source>
        <dbReference type="ARBA" id="ARBA00022741"/>
    </source>
</evidence>
<evidence type="ECO:0000256" key="1">
    <source>
        <dbReference type="ARBA" id="ARBA00012513"/>
    </source>
</evidence>
<keyword evidence="2" id="KW-0808">Transferase</keyword>
<dbReference type="InterPro" id="IPR050660">
    <property type="entry name" value="NEK_Ser/Thr_kinase"/>
</dbReference>
<dbReference type="Proteomes" id="UP000664277">
    <property type="component" value="Unassembled WGS sequence"/>
</dbReference>
<sequence length="452" mass="50462">MDSEIKFLREICSQCGKPVFPVKRVSPDSMTIRPGFCACFAERDLSNLQPNERKKRAEQGSLNAFINQGEADNLGEEDEISETAASKENSSKSAVDPSDDKDEGLIIKLGNPSQPAKPVRRFDPNVELKDVADLGYLFQERIGKGSLSYVYQAKSRNIENVLAIKIFHRKPFENKRTFKRLEQEARRAQELDHAHLASVYDFGLSNKGYPFLVMDFLAGPSLAEVIKNEGFLDVPRVVDIFIQVAEALDYAHKENMLHRDLKPSNIYLLKSTDKRDFVKISDLGIAKVLPNPGRETKYMTPEGEEFGNPSYMSPEQCLGEKLSPSSDLYSLGCVMYEALSGKLPLSSSNPVRLAFKQVSEEPKSLTMRFQDLDIPEDLNQVVMKLLNKKPEDRFAKSGEVKEALLAIKQGKPIKLSKTKPATGDKNAGQSGSKNSKGFFQGIIDKVKGKTDK</sequence>
<evidence type="ECO:0000313" key="9">
    <source>
        <dbReference type="Proteomes" id="UP000664277"/>
    </source>
</evidence>
<dbReference type="GO" id="GO:0004674">
    <property type="term" value="F:protein serine/threonine kinase activity"/>
    <property type="evidence" value="ECO:0007669"/>
    <property type="project" value="UniProtKB-KW"/>
</dbReference>
<dbReference type="PANTHER" id="PTHR43671">
    <property type="entry name" value="SERINE/THREONINE-PROTEIN KINASE NEK"/>
    <property type="match status" value="1"/>
</dbReference>